<accession>A0ABY7F4E2</accession>
<keyword evidence="2" id="KW-1185">Reference proteome</keyword>
<evidence type="ECO:0000313" key="1">
    <source>
        <dbReference type="EMBL" id="WAR15578.1"/>
    </source>
</evidence>
<organism evidence="1 2">
    <name type="scientific">Mya arenaria</name>
    <name type="common">Soft-shell clam</name>
    <dbReference type="NCBI Taxonomy" id="6604"/>
    <lineage>
        <taxon>Eukaryota</taxon>
        <taxon>Metazoa</taxon>
        <taxon>Spiralia</taxon>
        <taxon>Lophotrochozoa</taxon>
        <taxon>Mollusca</taxon>
        <taxon>Bivalvia</taxon>
        <taxon>Autobranchia</taxon>
        <taxon>Heteroconchia</taxon>
        <taxon>Euheterodonta</taxon>
        <taxon>Imparidentia</taxon>
        <taxon>Neoheterodontei</taxon>
        <taxon>Myida</taxon>
        <taxon>Myoidea</taxon>
        <taxon>Myidae</taxon>
        <taxon>Mya</taxon>
    </lineage>
</organism>
<evidence type="ECO:0000313" key="2">
    <source>
        <dbReference type="Proteomes" id="UP001164746"/>
    </source>
</evidence>
<protein>
    <submittedName>
        <fullName evidence="1">Uncharacterized protein</fullName>
    </submittedName>
</protein>
<proteinExistence type="predicted"/>
<sequence length="65" mass="7141">MLRQLSSLMCDFNYQYSRTLRTDVASVVAEQIKPLTQAVHGDTAPTTIPQWSLTALAVQGVFLGT</sequence>
<gene>
    <name evidence="1" type="ORF">MAR_005683</name>
</gene>
<dbReference type="EMBL" id="CP111020">
    <property type="protein sequence ID" value="WAR15578.1"/>
    <property type="molecule type" value="Genomic_DNA"/>
</dbReference>
<dbReference type="Proteomes" id="UP001164746">
    <property type="component" value="Chromosome 9"/>
</dbReference>
<reference evidence="1" key="1">
    <citation type="submission" date="2022-11" db="EMBL/GenBank/DDBJ databases">
        <title>Centuries of genome instability and evolution in soft-shell clam transmissible cancer (bioRxiv).</title>
        <authorList>
            <person name="Hart S.F.M."/>
            <person name="Yonemitsu M.A."/>
            <person name="Giersch R.M."/>
            <person name="Beal B.F."/>
            <person name="Arriagada G."/>
            <person name="Davis B.W."/>
            <person name="Ostrander E.A."/>
            <person name="Goff S.P."/>
            <person name="Metzger M.J."/>
        </authorList>
    </citation>
    <scope>NUCLEOTIDE SEQUENCE</scope>
    <source>
        <strain evidence="1">MELC-2E11</strain>
        <tissue evidence="1">Siphon/mantle</tissue>
    </source>
</reference>
<name>A0ABY7F4E2_MYAAR</name>